<feature type="transmembrane region" description="Helical" evidence="2">
    <location>
        <begin position="420"/>
        <end position="442"/>
    </location>
</feature>
<name>D2R5Y0_PIRSD</name>
<feature type="transmembrane region" description="Helical" evidence="2">
    <location>
        <begin position="146"/>
        <end position="168"/>
    </location>
</feature>
<dbReference type="EMBL" id="CP001848">
    <property type="protein sequence ID" value="ADB19065.1"/>
    <property type="molecule type" value="Genomic_DNA"/>
</dbReference>
<evidence type="ECO:0000256" key="2">
    <source>
        <dbReference type="SAM" id="Phobius"/>
    </source>
</evidence>
<gene>
    <name evidence="3" type="ordered locus">Psta_4419</name>
</gene>
<reference evidence="3 4" key="1">
    <citation type="journal article" date="2009" name="Stand. Genomic Sci.">
        <title>Complete genome sequence of Pirellula staleyi type strain (ATCC 27377).</title>
        <authorList>
            <person name="Clum A."/>
            <person name="Tindall B.J."/>
            <person name="Sikorski J."/>
            <person name="Ivanova N."/>
            <person name="Mavrommatis K."/>
            <person name="Lucas S."/>
            <person name="Glavina del Rio T."/>
            <person name="Nolan M."/>
            <person name="Chen F."/>
            <person name="Tice H."/>
            <person name="Pitluck S."/>
            <person name="Cheng J.F."/>
            <person name="Chertkov O."/>
            <person name="Brettin T."/>
            <person name="Han C."/>
            <person name="Detter J.C."/>
            <person name="Kuske C."/>
            <person name="Bruce D."/>
            <person name="Goodwin L."/>
            <person name="Ovchinikova G."/>
            <person name="Pati A."/>
            <person name="Mikhailova N."/>
            <person name="Chen A."/>
            <person name="Palaniappan K."/>
            <person name="Land M."/>
            <person name="Hauser L."/>
            <person name="Chang Y.J."/>
            <person name="Jeffries C.D."/>
            <person name="Chain P."/>
            <person name="Rohde M."/>
            <person name="Goker M."/>
            <person name="Bristow J."/>
            <person name="Eisen J.A."/>
            <person name="Markowitz V."/>
            <person name="Hugenholtz P."/>
            <person name="Kyrpides N.C."/>
            <person name="Klenk H.P."/>
            <person name="Lapidus A."/>
        </authorList>
    </citation>
    <scope>NUCLEOTIDE SEQUENCE [LARGE SCALE GENOMIC DNA]</scope>
    <source>
        <strain evidence="4">ATCC 27377 / DSM 6068 / ICPB 4128</strain>
    </source>
</reference>
<feature type="transmembrane region" description="Helical" evidence="2">
    <location>
        <begin position="556"/>
        <end position="576"/>
    </location>
</feature>
<keyword evidence="2" id="KW-1133">Transmembrane helix</keyword>
<dbReference type="Proteomes" id="UP000001887">
    <property type="component" value="Chromosome"/>
</dbReference>
<feature type="transmembrane region" description="Helical" evidence="2">
    <location>
        <begin position="188"/>
        <end position="204"/>
    </location>
</feature>
<dbReference type="PANTHER" id="PTHR38454:SF1">
    <property type="entry name" value="INTEGRAL MEMBRANE PROTEIN"/>
    <property type="match status" value="1"/>
</dbReference>
<organism evidence="3 4">
    <name type="scientific">Pirellula staleyi (strain ATCC 27377 / DSM 6068 / ICPB 4128)</name>
    <name type="common">Pirella staleyi</name>
    <dbReference type="NCBI Taxonomy" id="530564"/>
    <lineage>
        <taxon>Bacteria</taxon>
        <taxon>Pseudomonadati</taxon>
        <taxon>Planctomycetota</taxon>
        <taxon>Planctomycetia</taxon>
        <taxon>Pirellulales</taxon>
        <taxon>Pirellulaceae</taxon>
        <taxon>Pirellula</taxon>
    </lineage>
</organism>
<accession>D2R5Y0</accession>
<keyword evidence="2" id="KW-0472">Membrane</keyword>
<keyword evidence="2" id="KW-0812">Transmembrane</keyword>
<evidence type="ECO:0008006" key="5">
    <source>
        <dbReference type="Google" id="ProtNLM"/>
    </source>
</evidence>
<feature type="transmembrane region" description="Helical" evidence="2">
    <location>
        <begin position="387"/>
        <end position="408"/>
    </location>
</feature>
<evidence type="ECO:0000313" key="3">
    <source>
        <dbReference type="EMBL" id="ADB19065.1"/>
    </source>
</evidence>
<dbReference type="eggNOG" id="COG4485">
    <property type="taxonomic scope" value="Bacteria"/>
</dbReference>
<feature type="transmembrane region" description="Helical" evidence="2">
    <location>
        <begin position="516"/>
        <end position="536"/>
    </location>
</feature>
<feature type="transmembrane region" description="Helical" evidence="2">
    <location>
        <begin position="588"/>
        <end position="607"/>
    </location>
</feature>
<evidence type="ECO:0000313" key="4">
    <source>
        <dbReference type="Proteomes" id="UP000001887"/>
    </source>
</evidence>
<keyword evidence="4" id="KW-1185">Reference proteome</keyword>
<feature type="transmembrane region" description="Helical" evidence="2">
    <location>
        <begin position="26"/>
        <end position="46"/>
    </location>
</feature>
<feature type="transmembrane region" description="Helical" evidence="2">
    <location>
        <begin position="925"/>
        <end position="946"/>
    </location>
</feature>
<dbReference type="KEGG" id="psl:Psta_4419"/>
<feature type="transmembrane region" description="Helical" evidence="2">
    <location>
        <begin position="483"/>
        <end position="504"/>
    </location>
</feature>
<dbReference type="AlphaFoldDB" id="D2R5Y0"/>
<dbReference type="HOGENOM" id="CLU_308788_0_0_0"/>
<feature type="transmembrane region" description="Helical" evidence="2">
    <location>
        <begin position="211"/>
        <end position="230"/>
    </location>
</feature>
<feature type="region of interest" description="Disordered" evidence="1">
    <location>
        <begin position="1"/>
        <end position="22"/>
    </location>
</feature>
<evidence type="ECO:0000256" key="1">
    <source>
        <dbReference type="SAM" id="MobiDB-lite"/>
    </source>
</evidence>
<dbReference type="STRING" id="530564.Psta_4419"/>
<dbReference type="PANTHER" id="PTHR38454">
    <property type="entry name" value="INTEGRAL MEMBRANE PROTEIN-RELATED"/>
    <property type="match status" value="1"/>
</dbReference>
<dbReference type="InterPro" id="IPR018580">
    <property type="entry name" value="Uncharacterised_YfhO"/>
</dbReference>
<proteinExistence type="predicted"/>
<feature type="transmembrane region" description="Helical" evidence="2">
    <location>
        <begin position="257"/>
        <end position="281"/>
    </location>
</feature>
<protein>
    <recommendedName>
        <fullName evidence="5">Bacterial membrane protein YfhO</fullName>
    </recommendedName>
</protein>
<sequence length="955" mass="105460">MPYKAASQSPREEDRSPSKAQPPRQLLQAIVLTILPVLLIFGPLLLVDRSFATRDAAHFYHPLFQWTDAEWEAGRIPLWNSYENSGIPTVADATSSIFYPGKLLMALPIDFALEYKLYVVAHLLLAGLSTYYLARHWRASPAAAALAGIAFSAGGNVLFQYANVVFLVGASWLPLGLLALEGTICERSIRKTVLLAIVLAMMVLGGDPQAAYHLMLLGALLAALWCWKLVWSPSREPTAPAPATADPASSSAKRWPVVLTSASLFAAAILVAGATAAIQILPSSAITKISERAAYNRPRNVMEMTQVLLHSPAPTIEQLAKSDYESPWQRTMRGLLGKPDTNAHHAIVYDFSIPPWRLIEFVWPNISGKPFPTNARWSTYKLREGRIWTPSMYLGFIPFVLGIAAVSIRSRDLRWRWLSWMVVWFGVGSFGLYGLGSLLQAIDEQLLGGDGNRLGIGDPVGGIYWLMVTFLPTYIYFRYPAKLMVVAVLALSLLAGISADQWLAQPHPRLRRVLQGLAIVSFLIACAALLMGHAMLSTITHHDSSTGPFDAASCRTTIVLSAIQTGMIAITLAALLGERCTVAARWRAPLVAVITVVDITLANSWLLQTADAEIWRKVPATAVALHADRATSPLTPALELAPRVYRGRFAGWRPTSFSSMASLARSAETTAWESDTLFPKFMFRGNVSLCESYGSIKLLDYQSLMLIGLKYGPRQSDKFTILHPALLRLQGCEYLVLPDHYDASSFATKLTPTTELPESTSLWRMQRTIPRAWVVHRVAVLPPLVNPQDLTAVDERSREVLFHENRARDFRRQATVETDRPLPFPELASRVGVAADATSLPPMSAAQIRKYDPQVIEIETTLQQPGLLVLSDLYLSDWVAEVTSDDGATTPIEIWPVNRVQRGIFLPAGTHHVRMRFASESLTRGAQWSLASCVLLLAIFAGTWFIPREGRWLSR</sequence>
<feature type="transmembrane region" description="Helical" evidence="2">
    <location>
        <begin position="115"/>
        <end position="134"/>
    </location>
</feature>